<keyword evidence="6 11" id="KW-0472">Membrane</keyword>
<feature type="compositionally biased region" description="Polar residues" evidence="10">
    <location>
        <begin position="205"/>
        <end position="218"/>
    </location>
</feature>
<evidence type="ECO:0000256" key="6">
    <source>
        <dbReference type="ARBA" id="ARBA00023136"/>
    </source>
</evidence>
<feature type="transmembrane region" description="Helical" evidence="11">
    <location>
        <begin position="825"/>
        <end position="846"/>
    </location>
</feature>
<dbReference type="AlphaFoldDB" id="A0AAV3ZIM5"/>
<dbReference type="InterPro" id="IPR036392">
    <property type="entry name" value="PLAT/LH2_dom_sf"/>
</dbReference>
<evidence type="ECO:0000256" key="9">
    <source>
        <dbReference type="PROSITE-ProRule" id="PRU00152"/>
    </source>
</evidence>
<dbReference type="InterPro" id="IPR003915">
    <property type="entry name" value="PKD_2"/>
</dbReference>
<dbReference type="PRINTS" id="PR01433">
    <property type="entry name" value="POLYCYSTIN2"/>
</dbReference>
<evidence type="ECO:0000256" key="1">
    <source>
        <dbReference type="ARBA" id="ARBA00004141"/>
    </source>
</evidence>
<name>A0AAV3ZIM5_9GAST</name>
<organism evidence="13 14">
    <name type="scientific">Plakobranchus ocellatus</name>
    <dbReference type="NCBI Taxonomy" id="259542"/>
    <lineage>
        <taxon>Eukaryota</taxon>
        <taxon>Metazoa</taxon>
        <taxon>Spiralia</taxon>
        <taxon>Lophotrochozoa</taxon>
        <taxon>Mollusca</taxon>
        <taxon>Gastropoda</taxon>
        <taxon>Heterobranchia</taxon>
        <taxon>Euthyneura</taxon>
        <taxon>Panpulmonata</taxon>
        <taxon>Sacoglossa</taxon>
        <taxon>Placobranchoidea</taxon>
        <taxon>Plakobranchidae</taxon>
        <taxon>Plakobranchus</taxon>
    </lineage>
</organism>
<evidence type="ECO:0000313" key="14">
    <source>
        <dbReference type="Proteomes" id="UP000735302"/>
    </source>
</evidence>
<evidence type="ECO:0000256" key="8">
    <source>
        <dbReference type="PIRSR" id="PIRSR603915-2"/>
    </source>
</evidence>
<dbReference type="InterPro" id="IPR046791">
    <property type="entry name" value="Polycystin_dom"/>
</dbReference>
<feature type="disulfide bond" evidence="8">
    <location>
        <begin position="485"/>
        <end position="498"/>
    </location>
</feature>
<evidence type="ECO:0000313" key="13">
    <source>
        <dbReference type="EMBL" id="GFN94979.1"/>
    </source>
</evidence>
<feature type="transmembrane region" description="Helical" evidence="11">
    <location>
        <begin position="723"/>
        <end position="743"/>
    </location>
</feature>
<dbReference type="Pfam" id="PF08016">
    <property type="entry name" value="PKD_channel"/>
    <property type="match status" value="1"/>
</dbReference>
<evidence type="ECO:0000256" key="11">
    <source>
        <dbReference type="SAM" id="Phobius"/>
    </source>
</evidence>
<keyword evidence="3 11" id="KW-0812">Transmembrane</keyword>
<dbReference type="Proteomes" id="UP000735302">
    <property type="component" value="Unassembled WGS sequence"/>
</dbReference>
<feature type="transmembrane region" description="Helical" evidence="11">
    <location>
        <begin position="673"/>
        <end position="691"/>
    </location>
</feature>
<comment type="subcellular location">
    <subcellularLocation>
        <location evidence="1">Membrane</location>
        <topology evidence="1">Multi-pass membrane protein</topology>
    </subcellularLocation>
</comment>
<evidence type="ECO:0000256" key="10">
    <source>
        <dbReference type="SAM" id="MobiDB-lite"/>
    </source>
</evidence>
<feature type="region of interest" description="Disordered" evidence="10">
    <location>
        <begin position="193"/>
        <end position="218"/>
    </location>
</feature>
<dbReference type="InterPro" id="IPR051223">
    <property type="entry name" value="Polycystin"/>
</dbReference>
<feature type="transmembrane region" description="Helical" evidence="11">
    <location>
        <begin position="144"/>
        <end position="165"/>
    </location>
</feature>
<dbReference type="PANTHER" id="PTHR10877:SF150">
    <property type="entry name" value="REJ DOMAIN-CONTAINING PROTEIN"/>
    <property type="match status" value="1"/>
</dbReference>
<dbReference type="EMBL" id="BLXT01002484">
    <property type="protein sequence ID" value="GFN94979.1"/>
    <property type="molecule type" value="Genomic_DNA"/>
</dbReference>
<feature type="transmembrane region" description="Helical" evidence="11">
    <location>
        <begin position="278"/>
        <end position="300"/>
    </location>
</feature>
<dbReference type="GO" id="GO:0050982">
    <property type="term" value="P:detection of mechanical stimulus"/>
    <property type="evidence" value="ECO:0007669"/>
    <property type="project" value="TreeGrafter"/>
</dbReference>
<keyword evidence="5 11" id="KW-1133">Transmembrane helix</keyword>
<feature type="domain" description="PLAT" evidence="12">
    <location>
        <begin position="1"/>
        <end position="54"/>
    </location>
</feature>
<comment type="caution">
    <text evidence="13">The sequence shown here is derived from an EMBL/GenBank/DDBJ whole genome shotgun (WGS) entry which is preliminary data.</text>
</comment>
<sequence length="990" mass="114395">MRVWHDNSGKGPFSSWYLNFISVKDLQTDERQIFIANRWFALEEDDGQIDRIIPLAGKEQLEDFNYQFSERSKKDFVDGHLWFSVVARPPGSRFTCVQRVACCLCLLFMTMLTNAMFYNTPGSTSTSSTTSFSFGPFSLSSSQLFIGFVSTLIVFPVNFLLVYMFRKSKPRFKRPSPVTLAFRGLSVPKTDGFGKTQAKKRTTKSRGNLSRDNAVSATPSETCSTTQVNLTPKKKKGFQLPWWCVIVAWMLLIICTLGSAALVTFYGITFQDEQAKEWITSLIFSFFTSVFITQPLKVILTALLLSLICKDTGDDDDDNEAEDMEQDSPSLDYLHATMDSTSAVVKPKTVAYSPPTPEQLEQIRTQRLKEVKMWAVIREILFYCIFIVVLLALSHKNRGPDNFWYKDTMYRTFITSSDTSVNFEKILSPKDFWSWAKTGLLNGLIAGQYYNAYPPLRLRTYINDKTSRMLGYATLRQLRVYPGQCQVPSYFHDILSECNELFTKDGEERRSFGESWEQLENFELTNRTEYTWTAADSLNSYPYWGQLGVYSGGGYVAKLIGSKDEVFDLLAKLEREEWIDRYTRAVFVEFSVYNPQVNLFSVNMLLAEFHITNGIVPSFRFEPAMLLPYTGSAMVIQVILEIIFVLFIVGFIFREAFNFYRQRRSYLTDFWNWIEMSIIAFSIAAIVGYFYKLYEVNKLTKEIKASEGYGYVKLQFVGYWNEIFSYMLGFVVFLATLKFLRLLRFNRRVSMLANTLELSGKNLLHFSIIFLIVFLAFCQLFWLTFMTVDETYSSFMQAMVASILMMMGKFNIYTMIQAKPIVTQIFVLLYLISMTFIIVNMFVSILNDTFSIVRNNVKTQSNDYEILQFMMSRFMSWTGIQGSQKGNTLDARPLKGVERFLEDENRRKEEHSTSAKSMWVDPVDPHLSVFPSRVDRLLQSLSTIYRFDQENATKGLWNKVPYQAPRRESVLKNTLNQRNGRPSDLARIDN</sequence>
<comment type="caution">
    <text evidence="9">Lacks conserved residue(s) required for the propagation of feature annotation.</text>
</comment>
<evidence type="ECO:0000256" key="5">
    <source>
        <dbReference type="ARBA" id="ARBA00022989"/>
    </source>
</evidence>
<reference evidence="13 14" key="1">
    <citation type="journal article" date="2021" name="Elife">
        <title>Chloroplast acquisition without the gene transfer in kleptoplastic sea slugs, Plakobranchus ocellatus.</title>
        <authorList>
            <person name="Maeda T."/>
            <person name="Takahashi S."/>
            <person name="Yoshida T."/>
            <person name="Shimamura S."/>
            <person name="Takaki Y."/>
            <person name="Nagai Y."/>
            <person name="Toyoda A."/>
            <person name="Suzuki Y."/>
            <person name="Arimoto A."/>
            <person name="Ishii H."/>
            <person name="Satoh N."/>
            <person name="Nishiyama T."/>
            <person name="Hasebe M."/>
            <person name="Maruyama T."/>
            <person name="Minagawa J."/>
            <person name="Obokata J."/>
            <person name="Shigenobu S."/>
        </authorList>
    </citation>
    <scope>NUCLEOTIDE SEQUENCE [LARGE SCALE GENOMIC DNA]</scope>
</reference>
<dbReference type="PROSITE" id="PS50095">
    <property type="entry name" value="PLAT"/>
    <property type="match status" value="1"/>
</dbReference>
<feature type="transmembrane region" description="Helical" evidence="11">
    <location>
        <begin position="626"/>
        <end position="653"/>
    </location>
</feature>
<comment type="similarity">
    <text evidence="2">Belongs to the polycystin family.</text>
</comment>
<proteinExistence type="inferred from homology"/>
<dbReference type="PANTHER" id="PTHR10877">
    <property type="entry name" value="POLYCYSTIN FAMILY MEMBER"/>
    <property type="match status" value="1"/>
</dbReference>
<feature type="transmembrane region" description="Helical" evidence="11">
    <location>
        <begin position="763"/>
        <end position="783"/>
    </location>
</feature>
<dbReference type="Gene3D" id="2.60.60.20">
    <property type="entry name" value="PLAT/LH2 domain"/>
    <property type="match status" value="1"/>
</dbReference>
<evidence type="ECO:0000259" key="12">
    <source>
        <dbReference type="PROSITE" id="PS50095"/>
    </source>
</evidence>
<feature type="transmembrane region" description="Helical" evidence="11">
    <location>
        <begin position="240"/>
        <end position="266"/>
    </location>
</feature>
<feature type="transmembrane region" description="Helical" evidence="11">
    <location>
        <begin position="373"/>
        <end position="393"/>
    </location>
</feature>
<accession>A0AAV3ZIM5</accession>
<dbReference type="GO" id="GO:0005509">
    <property type="term" value="F:calcium ion binding"/>
    <property type="evidence" value="ECO:0007669"/>
    <property type="project" value="InterPro"/>
</dbReference>
<feature type="transmembrane region" description="Helical" evidence="11">
    <location>
        <begin position="100"/>
        <end position="118"/>
    </location>
</feature>
<evidence type="ECO:0000256" key="2">
    <source>
        <dbReference type="ARBA" id="ARBA00007200"/>
    </source>
</evidence>
<gene>
    <name evidence="13" type="ORF">PoB_002148500</name>
</gene>
<protein>
    <submittedName>
        <fullName evidence="13">Polycystic kidney disease protein 1-like 2</fullName>
    </submittedName>
</protein>
<evidence type="ECO:0000256" key="4">
    <source>
        <dbReference type="ARBA" id="ARBA00022729"/>
    </source>
</evidence>
<evidence type="ECO:0000256" key="7">
    <source>
        <dbReference type="ARBA" id="ARBA00023180"/>
    </source>
</evidence>
<dbReference type="InterPro" id="IPR013122">
    <property type="entry name" value="PKD1_2_channel"/>
</dbReference>
<dbReference type="FunFam" id="1.10.287.70:FF:000086">
    <property type="entry name" value="Polycystic kidney disease 2"/>
    <property type="match status" value="1"/>
</dbReference>
<keyword evidence="14" id="KW-1185">Reference proteome</keyword>
<dbReference type="GO" id="GO:0005262">
    <property type="term" value="F:calcium channel activity"/>
    <property type="evidence" value="ECO:0007669"/>
    <property type="project" value="TreeGrafter"/>
</dbReference>
<dbReference type="SUPFAM" id="SSF49723">
    <property type="entry name" value="Lipase/lipooxygenase domain (PLAT/LH2 domain)"/>
    <property type="match status" value="1"/>
</dbReference>
<dbReference type="Pfam" id="PF20519">
    <property type="entry name" value="Polycystin_dom"/>
    <property type="match status" value="1"/>
</dbReference>
<keyword evidence="4" id="KW-0732">Signal</keyword>
<feature type="transmembrane region" description="Helical" evidence="11">
    <location>
        <begin position="795"/>
        <end position="813"/>
    </location>
</feature>
<evidence type="ECO:0000256" key="3">
    <source>
        <dbReference type="ARBA" id="ARBA00022692"/>
    </source>
</evidence>
<dbReference type="InterPro" id="IPR001024">
    <property type="entry name" value="PLAT/LH2_dom"/>
</dbReference>
<keyword evidence="7" id="KW-0325">Glycoprotein</keyword>
<dbReference type="GO" id="GO:0016020">
    <property type="term" value="C:membrane"/>
    <property type="evidence" value="ECO:0007669"/>
    <property type="project" value="UniProtKB-SubCell"/>
</dbReference>